<keyword evidence="2" id="KW-0472">Membrane</keyword>
<dbReference type="AlphaFoldDB" id="A0A9P9WCW3"/>
<feature type="transmembrane region" description="Helical" evidence="2">
    <location>
        <begin position="109"/>
        <end position="128"/>
    </location>
</feature>
<feature type="region of interest" description="Disordered" evidence="1">
    <location>
        <begin position="305"/>
        <end position="408"/>
    </location>
</feature>
<dbReference type="PANTHER" id="PTHR35184">
    <property type="entry name" value="YALI0C10208P"/>
    <property type="match status" value="1"/>
</dbReference>
<keyword evidence="2" id="KW-1133">Transmembrane helix</keyword>
<gene>
    <name evidence="3" type="ORF">JX265_011132</name>
</gene>
<dbReference type="Proteomes" id="UP000829685">
    <property type="component" value="Unassembled WGS sequence"/>
</dbReference>
<dbReference type="Pfam" id="PF11309">
    <property type="entry name" value="DUF3112"/>
    <property type="match status" value="1"/>
</dbReference>
<sequence>MLVVVVTDPPQLSPNVSSEAHGGPPYAPTTALVGGVPTVPIDDPVSAVLLALFLISAAAHMYIFQTTKRRGHLFVFSAMMFAFSMIRAAALVLRLIWASNATNVRMAMAANILTQAGTVIVFIVNLFFAQRILRAYHPHFGWSTPARVIFRFLIGCVIGCLIMVIAVTVQSFYTLDGPTRDADRKVQLFAGTYLAVLAFLPIPVTLLAATISSKFQVEKFGEGPWRTKLVLLVVASMLLTAGAGFRVGTNFSPRPMNNPAWYHTRAPYYVFNFGVDLIVSYLYIIAGVHRRFFVPNGAKGPGSYMATLSEKESSSSSSIRKSRSKRKKQGTGEGAARSSITKERHPYADSPWDLKKDGTTKHYSSGAHKGKGKGTRGQLPNDSQGTFVSGDQNPDIPHPPSLFTRGLRYPDLAGGDAYSPASHFSGSAGSRTEYGGESAATTDIDLESQMGSERGGIVLADMLDKMGRANMGGPGSSGTGSVTLAGAYTDASGERARGYSRSSRGSATLRTWGCEGLRLAPRNVAELEGGGGGSSGSNTQAGPAAGGNEANAHREHTPLSSNASDSDDESHVRGPDQGSDEVEMRRAAGVGVASPRRLSHGDRRRSGSAAGRFSADGRTFTFRTARESLGPPPGRRSEGSRGRRGSHS</sequence>
<dbReference type="InterPro" id="IPR021460">
    <property type="entry name" value="DUF3112"/>
</dbReference>
<feature type="compositionally biased region" description="Basic residues" evidence="1">
    <location>
        <begin position="320"/>
        <end position="329"/>
    </location>
</feature>
<evidence type="ECO:0000256" key="1">
    <source>
        <dbReference type="SAM" id="MobiDB-lite"/>
    </source>
</evidence>
<feature type="compositionally biased region" description="Low complexity" evidence="1">
    <location>
        <begin position="541"/>
        <end position="550"/>
    </location>
</feature>
<organism evidence="3 4">
    <name type="scientific">Neoarthrinium moseri</name>
    <dbReference type="NCBI Taxonomy" id="1658444"/>
    <lineage>
        <taxon>Eukaryota</taxon>
        <taxon>Fungi</taxon>
        <taxon>Dikarya</taxon>
        <taxon>Ascomycota</taxon>
        <taxon>Pezizomycotina</taxon>
        <taxon>Sordariomycetes</taxon>
        <taxon>Xylariomycetidae</taxon>
        <taxon>Amphisphaeriales</taxon>
        <taxon>Apiosporaceae</taxon>
        <taxon>Neoarthrinium</taxon>
    </lineage>
</organism>
<proteinExistence type="predicted"/>
<feature type="region of interest" description="Disordered" evidence="1">
    <location>
        <begin position="525"/>
        <end position="648"/>
    </location>
</feature>
<feature type="compositionally biased region" description="Polar residues" evidence="1">
    <location>
        <begin position="378"/>
        <end position="392"/>
    </location>
</feature>
<comment type="caution">
    <text evidence="3">The sequence shown here is derived from an EMBL/GenBank/DDBJ whole genome shotgun (WGS) entry which is preliminary data.</text>
</comment>
<feature type="compositionally biased region" description="Low complexity" evidence="1">
    <location>
        <begin position="607"/>
        <end position="618"/>
    </location>
</feature>
<feature type="transmembrane region" description="Helical" evidence="2">
    <location>
        <begin position="188"/>
        <end position="209"/>
    </location>
</feature>
<evidence type="ECO:0000256" key="2">
    <source>
        <dbReference type="SAM" id="Phobius"/>
    </source>
</evidence>
<feature type="transmembrane region" description="Helical" evidence="2">
    <location>
        <begin position="268"/>
        <end position="286"/>
    </location>
</feature>
<reference evidence="3" key="1">
    <citation type="submission" date="2021-03" db="EMBL/GenBank/DDBJ databases">
        <title>Revisited historic fungal species revealed as producer of novel bioactive compounds through whole genome sequencing and comparative genomics.</title>
        <authorList>
            <person name="Vignolle G.A."/>
            <person name="Hochenegger N."/>
            <person name="Mach R.L."/>
            <person name="Mach-Aigner A.R."/>
            <person name="Javad Rahimi M."/>
            <person name="Salim K.A."/>
            <person name="Chan C.M."/>
            <person name="Lim L.B.L."/>
            <person name="Cai F."/>
            <person name="Druzhinina I.S."/>
            <person name="U'Ren J.M."/>
            <person name="Derntl C."/>
        </authorList>
    </citation>
    <scope>NUCLEOTIDE SEQUENCE</scope>
    <source>
        <strain evidence="3">TUCIM 5799</strain>
    </source>
</reference>
<feature type="transmembrane region" description="Helical" evidence="2">
    <location>
        <begin position="45"/>
        <end position="64"/>
    </location>
</feature>
<keyword evidence="4" id="KW-1185">Reference proteome</keyword>
<feature type="transmembrane region" description="Helical" evidence="2">
    <location>
        <begin position="229"/>
        <end position="248"/>
    </location>
</feature>
<evidence type="ECO:0000313" key="4">
    <source>
        <dbReference type="Proteomes" id="UP000829685"/>
    </source>
</evidence>
<feature type="transmembrane region" description="Helical" evidence="2">
    <location>
        <begin position="148"/>
        <end position="168"/>
    </location>
</feature>
<accession>A0A9P9WCW3</accession>
<feature type="compositionally biased region" description="Basic and acidic residues" evidence="1">
    <location>
        <begin position="340"/>
        <end position="360"/>
    </location>
</feature>
<name>A0A9P9WCW3_9PEZI</name>
<protein>
    <submittedName>
        <fullName evidence="3">Uncharacterized protein</fullName>
    </submittedName>
</protein>
<evidence type="ECO:0000313" key="3">
    <source>
        <dbReference type="EMBL" id="KAI1857717.1"/>
    </source>
</evidence>
<dbReference type="PANTHER" id="PTHR35184:SF1">
    <property type="entry name" value="INTEGRAL MEMBRANE PROTEIN"/>
    <property type="match status" value="1"/>
</dbReference>
<feature type="transmembrane region" description="Helical" evidence="2">
    <location>
        <begin position="73"/>
        <end position="97"/>
    </location>
</feature>
<dbReference type="EMBL" id="JAFIMR010000039">
    <property type="protein sequence ID" value="KAI1857717.1"/>
    <property type="molecule type" value="Genomic_DNA"/>
</dbReference>
<keyword evidence="2" id="KW-0812">Transmembrane</keyword>